<name>A0A368P2J4_9FLAO</name>
<keyword evidence="1" id="KW-1133">Transmembrane helix</keyword>
<evidence type="ECO:0000313" key="3">
    <source>
        <dbReference type="Proteomes" id="UP000252249"/>
    </source>
</evidence>
<organism evidence="2 3">
    <name type="scientific">Oceanihabitans sediminis</name>
    <dbReference type="NCBI Taxonomy" id="1812012"/>
    <lineage>
        <taxon>Bacteria</taxon>
        <taxon>Pseudomonadati</taxon>
        <taxon>Bacteroidota</taxon>
        <taxon>Flavobacteriia</taxon>
        <taxon>Flavobacteriales</taxon>
        <taxon>Flavobacteriaceae</taxon>
        <taxon>Oceanihabitans</taxon>
    </lineage>
</organism>
<dbReference type="EMBL" id="QPIG01000003">
    <property type="protein sequence ID" value="RCU57097.1"/>
    <property type="molecule type" value="Genomic_DNA"/>
</dbReference>
<keyword evidence="1" id="KW-0812">Transmembrane</keyword>
<evidence type="ECO:0000256" key="1">
    <source>
        <dbReference type="SAM" id="Phobius"/>
    </source>
</evidence>
<comment type="caution">
    <text evidence="2">The sequence shown here is derived from an EMBL/GenBank/DDBJ whole genome shotgun (WGS) entry which is preliminary data.</text>
</comment>
<feature type="transmembrane region" description="Helical" evidence="1">
    <location>
        <begin position="7"/>
        <end position="29"/>
    </location>
</feature>
<reference evidence="2 3" key="1">
    <citation type="submission" date="2018-07" db="EMBL/GenBank/DDBJ databases">
        <title>Oceanihabitans testaceum sp. nov., isolated from marine sediment.</title>
        <authorList>
            <person name="Li C.-M."/>
        </authorList>
    </citation>
    <scope>NUCLEOTIDE SEQUENCE [LARGE SCALE GENOMIC DNA]</scope>
    <source>
        <strain evidence="2 3">S9-10</strain>
    </source>
</reference>
<keyword evidence="3" id="KW-1185">Reference proteome</keyword>
<keyword evidence="1" id="KW-0472">Membrane</keyword>
<evidence type="ECO:0000313" key="2">
    <source>
        <dbReference type="EMBL" id="RCU57097.1"/>
    </source>
</evidence>
<accession>A0A368P2J4</accession>
<sequence>MRKFITYIIVLVSILVGSMYLLDSIYSWVYQNGAYRNKVMWMHDLKNEDLDYVVFGSSRANNYVIPNIIYEKTGKRGLNLAIQASGPLEIKVAVKEYLKHNTANRIFIQVDHSYSKEKPDRTGQLSWIPYIVDDDVYESFEPYGSEYKLFKYLPFYRYQVFDARLGYRNVLLSSLNKGLDYSESKGYTESIGNLQKDKPYRFLLEDKSNSHFIEINEICRLNNIEVVYFTSPIYKAEGNLEIISNHLSNYYNFSNILHERNLFSNADHVNKKGAMLFTEVFVNSFFTCQSYKE</sequence>
<gene>
    <name evidence="2" type="ORF">DU428_09135</name>
</gene>
<dbReference type="Proteomes" id="UP000252249">
    <property type="component" value="Unassembled WGS sequence"/>
</dbReference>
<protein>
    <submittedName>
        <fullName evidence="2">Uncharacterized protein</fullName>
    </submittedName>
</protein>
<dbReference type="OrthoDB" id="7297045at2"/>
<proteinExistence type="predicted"/>
<dbReference type="AlphaFoldDB" id="A0A368P2J4"/>
<dbReference type="RefSeq" id="WP_113966755.1">
    <property type="nucleotide sequence ID" value="NZ_QNRP01000010.1"/>
</dbReference>